<sequence>MSPMFCQKLFNWGKKKKDGQKLDMVFPKDNSATEACPYWTHVRCPSARSSRSLPRAPPSEPPPPLPPLNRVASPVHQQPGLSSHHIPPIHRRQAYARAHQRKYNQDPYNTIGSNNYNSPYHSPVYSPVAPDSPRTFSPVPYSPIPNSPLTHSSVPSSPVYPYPGGRFSPVPQNHISPVHHINNSPSHHIHVNPMHQSSMHNNMVYHNQMQQKVYHQRPPHNSHVHTSPPPSTGLPQGYVLGETYCTPQGLMTYNAPPPPSRPPPPIPTQEG</sequence>
<reference evidence="2 3" key="1">
    <citation type="submission" date="2024-05" db="EMBL/GenBank/DDBJ databases">
        <authorList>
            <person name="Wallberg A."/>
        </authorList>
    </citation>
    <scope>NUCLEOTIDE SEQUENCE [LARGE SCALE GENOMIC DNA]</scope>
</reference>
<evidence type="ECO:0000313" key="3">
    <source>
        <dbReference type="Proteomes" id="UP001497623"/>
    </source>
</evidence>
<feature type="non-terminal residue" evidence="2">
    <location>
        <position position="271"/>
    </location>
</feature>
<protein>
    <submittedName>
        <fullName evidence="2">Uncharacterized protein</fullName>
    </submittedName>
</protein>
<feature type="region of interest" description="Disordered" evidence="1">
    <location>
        <begin position="47"/>
        <end position="87"/>
    </location>
</feature>
<keyword evidence="3" id="KW-1185">Reference proteome</keyword>
<dbReference type="EMBL" id="CAXKWB010013494">
    <property type="protein sequence ID" value="CAL4107973.1"/>
    <property type="molecule type" value="Genomic_DNA"/>
</dbReference>
<dbReference type="AlphaFoldDB" id="A0AAV2QZJ9"/>
<feature type="region of interest" description="Disordered" evidence="1">
    <location>
        <begin position="212"/>
        <end position="271"/>
    </location>
</feature>
<evidence type="ECO:0000313" key="2">
    <source>
        <dbReference type="EMBL" id="CAL4107973.1"/>
    </source>
</evidence>
<comment type="caution">
    <text evidence="2">The sequence shown here is derived from an EMBL/GenBank/DDBJ whole genome shotgun (WGS) entry which is preliminary data.</text>
</comment>
<evidence type="ECO:0000256" key="1">
    <source>
        <dbReference type="SAM" id="MobiDB-lite"/>
    </source>
</evidence>
<accession>A0AAV2QZJ9</accession>
<gene>
    <name evidence="2" type="ORF">MNOR_LOCUS18687</name>
</gene>
<feature type="compositionally biased region" description="Basic residues" evidence="1">
    <location>
        <begin position="214"/>
        <end position="223"/>
    </location>
</feature>
<organism evidence="2 3">
    <name type="scientific">Meganyctiphanes norvegica</name>
    <name type="common">Northern krill</name>
    <name type="synonym">Thysanopoda norvegica</name>
    <dbReference type="NCBI Taxonomy" id="48144"/>
    <lineage>
        <taxon>Eukaryota</taxon>
        <taxon>Metazoa</taxon>
        <taxon>Ecdysozoa</taxon>
        <taxon>Arthropoda</taxon>
        <taxon>Crustacea</taxon>
        <taxon>Multicrustacea</taxon>
        <taxon>Malacostraca</taxon>
        <taxon>Eumalacostraca</taxon>
        <taxon>Eucarida</taxon>
        <taxon>Euphausiacea</taxon>
        <taxon>Euphausiidae</taxon>
        <taxon>Meganyctiphanes</taxon>
    </lineage>
</organism>
<feature type="compositionally biased region" description="Pro residues" evidence="1">
    <location>
        <begin position="255"/>
        <end position="271"/>
    </location>
</feature>
<feature type="compositionally biased region" description="Pro residues" evidence="1">
    <location>
        <begin position="55"/>
        <end position="67"/>
    </location>
</feature>
<feature type="compositionally biased region" description="Low complexity" evidence="1">
    <location>
        <begin position="176"/>
        <end position="186"/>
    </location>
</feature>
<dbReference type="Proteomes" id="UP001497623">
    <property type="component" value="Unassembled WGS sequence"/>
</dbReference>
<feature type="region of interest" description="Disordered" evidence="1">
    <location>
        <begin position="168"/>
        <end position="187"/>
    </location>
</feature>
<name>A0AAV2QZJ9_MEGNR</name>
<proteinExistence type="predicted"/>